<dbReference type="GO" id="GO:0005829">
    <property type="term" value="C:cytosol"/>
    <property type="evidence" value="ECO:0007669"/>
    <property type="project" value="TreeGrafter"/>
</dbReference>
<dbReference type="PANTHER" id="PTHR48111:SF40">
    <property type="entry name" value="PHOSPHATE REGULON TRANSCRIPTIONAL REGULATORY PROTEIN PHOB"/>
    <property type="match status" value="1"/>
</dbReference>
<keyword evidence="3 5" id="KW-0238">DNA-binding</keyword>
<dbReference type="EMBL" id="SODV01000002">
    <property type="protein sequence ID" value="TDW96891.1"/>
    <property type="molecule type" value="Genomic_DNA"/>
</dbReference>
<dbReference type="GO" id="GO:0032993">
    <property type="term" value="C:protein-DNA complex"/>
    <property type="evidence" value="ECO:0007669"/>
    <property type="project" value="TreeGrafter"/>
</dbReference>
<dbReference type="OrthoDB" id="9790442at2"/>
<feature type="modified residue" description="4-aspartylphosphate" evidence="4">
    <location>
        <position position="55"/>
    </location>
</feature>
<dbReference type="Gene3D" id="3.40.50.2300">
    <property type="match status" value="1"/>
</dbReference>
<dbReference type="GO" id="GO:0000976">
    <property type="term" value="F:transcription cis-regulatory region binding"/>
    <property type="evidence" value="ECO:0007669"/>
    <property type="project" value="TreeGrafter"/>
</dbReference>
<dbReference type="GO" id="GO:0000156">
    <property type="term" value="F:phosphorelay response regulator activity"/>
    <property type="evidence" value="ECO:0007669"/>
    <property type="project" value="TreeGrafter"/>
</dbReference>
<dbReference type="PROSITE" id="PS50110">
    <property type="entry name" value="RESPONSE_REGULATORY"/>
    <property type="match status" value="1"/>
</dbReference>
<dbReference type="Gene3D" id="1.10.10.10">
    <property type="entry name" value="Winged helix-like DNA-binding domain superfamily/Winged helix DNA-binding domain"/>
    <property type="match status" value="1"/>
</dbReference>
<dbReference type="CDD" id="cd00383">
    <property type="entry name" value="trans_reg_C"/>
    <property type="match status" value="1"/>
</dbReference>
<dbReference type="PANTHER" id="PTHR48111">
    <property type="entry name" value="REGULATOR OF RPOS"/>
    <property type="match status" value="1"/>
</dbReference>
<dbReference type="SUPFAM" id="SSF52172">
    <property type="entry name" value="CheY-like"/>
    <property type="match status" value="1"/>
</dbReference>
<dbReference type="GO" id="GO:0006355">
    <property type="term" value="P:regulation of DNA-templated transcription"/>
    <property type="evidence" value="ECO:0007669"/>
    <property type="project" value="InterPro"/>
</dbReference>
<gene>
    <name evidence="8" type="ORF">EDB95_4727</name>
</gene>
<evidence type="ECO:0000256" key="2">
    <source>
        <dbReference type="ARBA" id="ARBA00023012"/>
    </source>
</evidence>
<evidence type="ECO:0000256" key="4">
    <source>
        <dbReference type="PROSITE-ProRule" id="PRU00169"/>
    </source>
</evidence>
<organism evidence="8 9">
    <name type="scientific">Dinghuibacter silviterrae</name>
    <dbReference type="NCBI Taxonomy" id="1539049"/>
    <lineage>
        <taxon>Bacteria</taxon>
        <taxon>Pseudomonadati</taxon>
        <taxon>Bacteroidota</taxon>
        <taxon>Chitinophagia</taxon>
        <taxon>Chitinophagales</taxon>
        <taxon>Chitinophagaceae</taxon>
        <taxon>Dinghuibacter</taxon>
    </lineage>
</organism>
<dbReference type="InterPro" id="IPR001789">
    <property type="entry name" value="Sig_transdc_resp-reg_receiver"/>
</dbReference>
<feature type="domain" description="Response regulatory" evidence="6">
    <location>
        <begin position="4"/>
        <end position="120"/>
    </location>
</feature>
<dbReference type="InterPro" id="IPR036388">
    <property type="entry name" value="WH-like_DNA-bd_sf"/>
</dbReference>
<sequence>MQPKTLLVEDEIDLGTVVKQYLDISDFATDLFPSAHTALQQLREHPDMYQIAILDITMPDMDGFELATRILDMGLRLPFIFLTARNEKKDRLRGLRIGADDYIVKPFDVDELVLRMRNIIRRRTDDDGIVQRGDVRFYKEGLKLRVGEGDEIILTPKESELLDFLFRHQNRVLKREDILNQLWGDSDYFLGRSLDVFISRLRKYLNASRNIRIQNVYGVGFLFNVSHSES</sequence>
<dbReference type="Pfam" id="PF00072">
    <property type="entry name" value="Response_reg"/>
    <property type="match status" value="1"/>
</dbReference>
<evidence type="ECO:0000313" key="9">
    <source>
        <dbReference type="Proteomes" id="UP000294498"/>
    </source>
</evidence>
<dbReference type="SMART" id="SM00448">
    <property type="entry name" value="REC"/>
    <property type="match status" value="1"/>
</dbReference>
<evidence type="ECO:0000259" key="6">
    <source>
        <dbReference type="PROSITE" id="PS50110"/>
    </source>
</evidence>
<accession>A0A4R8DGT0</accession>
<dbReference type="AlphaFoldDB" id="A0A4R8DGT0"/>
<proteinExistence type="predicted"/>
<feature type="DNA-binding region" description="OmpR/PhoB-type" evidence="5">
    <location>
        <begin position="127"/>
        <end position="225"/>
    </location>
</feature>
<evidence type="ECO:0000256" key="5">
    <source>
        <dbReference type="PROSITE-ProRule" id="PRU01091"/>
    </source>
</evidence>
<dbReference type="InterPro" id="IPR011006">
    <property type="entry name" value="CheY-like_superfamily"/>
</dbReference>
<evidence type="ECO:0000256" key="1">
    <source>
        <dbReference type="ARBA" id="ARBA00022553"/>
    </source>
</evidence>
<dbReference type="CDD" id="cd17574">
    <property type="entry name" value="REC_OmpR"/>
    <property type="match status" value="1"/>
</dbReference>
<comment type="caution">
    <text evidence="8">The sequence shown here is derived from an EMBL/GenBank/DDBJ whole genome shotgun (WGS) entry which is preliminary data.</text>
</comment>
<name>A0A4R8DGT0_9BACT</name>
<dbReference type="InterPro" id="IPR039420">
    <property type="entry name" value="WalR-like"/>
</dbReference>
<dbReference type="SMART" id="SM00862">
    <property type="entry name" value="Trans_reg_C"/>
    <property type="match status" value="1"/>
</dbReference>
<dbReference type="Pfam" id="PF00486">
    <property type="entry name" value="Trans_reg_C"/>
    <property type="match status" value="1"/>
</dbReference>
<dbReference type="PROSITE" id="PS51755">
    <property type="entry name" value="OMPR_PHOB"/>
    <property type="match status" value="1"/>
</dbReference>
<evidence type="ECO:0000256" key="3">
    <source>
        <dbReference type="ARBA" id="ARBA00023125"/>
    </source>
</evidence>
<keyword evidence="1 4" id="KW-0597">Phosphoprotein</keyword>
<dbReference type="RefSeq" id="WP_133998129.1">
    <property type="nucleotide sequence ID" value="NZ_SODV01000002.1"/>
</dbReference>
<evidence type="ECO:0000259" key="7">
    <source>
        <dbReference type="PROSITE" id="PS51755"/>
    </source>
</evidence>
<dbReference type="InterPro" id="IPR001867">
    <property type="entry name" value="OmpR/PhoB-type_DNA-bd"/>
</dbReference>
<reference evidence="8 9" key="1">
    <citation type="submission" date="2019-03" db="EMBL/GenBank/DDBJ databases">
        <title>Genomic Encyclopedia of Type Strains, Phase IV (KMG-IV): sequencing the most valuable type-strain genomes for metagenomic binning, comparative biology and taxonomic classification.</title>
        <authorList>
            <person name="Goeker M."/>
        </authorList>
    </citation>
    <scope>NUCLEOTIDE SEQUENCE [LARGE SCALE GENOMIC DNA]</scope>
    <source>
        <strain evidence="8 9">DSM 100059</strain>
    </source>
</reference>
<keyword evidence="9" id="KW-1185">Reference proteome</keyword>
<feature type="domain" description="OmpR/PhoB-type" evidence="7">
    <location>
        <begin position="127"/>
        <end position="225"/>
    </location>
</feature>
<evidence type="ECO:0000313" key="8">
    <source>
        <dbReference type="EMBL" id="TDW96891.1"/>
    </source>
</evidence>
<dbReference type="Proteomes" id="UP000294498">
    <property type="component" value="Unassembled WGS sequence"/>
</dbReference>
<keyword evidence="2" id="KW-0902">Two-component regulatory system</keyword>
<dbReference type="Gene3D" id="6.10.250.690">
    <property type="match status" value="1"/>
</dbReference>
<protein>
    <submittedName>
        <fullName evidence="8">DNA-binding response OmpR family regulator</fullName>
    </submittedName>
</protein>